<dbReference type="EMBL" id="QKKF02004374">
    <property type="protein sequence ID" value="RZF47366.1"/>
    <property type="molecule type" value="Genomic_DNA"/>
</dbReference>
<sequence>MMRQQRWRQTVLAVVGLQQQLVVYLFFRCSRCCWCCVFSSAEWKNSFPSIVHARAGSGRQLASEAGASRANCSHRRPRDALLVISDSVIVSDNDTTNYFHHCNHILDWQPPQGGCCMPATDGR</sequence>
<evidence type="ECO:0000313" key="1">
    <source>
        <dbReference type="EMBL" id="RZF47366.1"/>
    </source>
</evidence>
<comment type="caution">
    <text evidence="1">The sequence shown here is derived from an EMBL/GenBank/DDBJ whole genome shotgun (WGS) entry which is preliminary data.</text>
</comment>
<dbReference type="InParanoid" id="A0A482XN61"/>
<protein>
    <submittedName>
        <fullName evidence="1">Uncharacterized protein</fullName>
    </submittedName>
</protein>
<reference evidence="1 2" key="1">
    <citation type="journal article" date="2017" name="Gigascience">
        <title>Genome sequence of the small brown planthopper, Laodelphax striatellus.</title>
        <authorList>
            <person name="Zhu J."/>
            <person name="Jiang F."/>
            <person name="Wang X."/>
            <person name="Yang P."/>
            <person name="Bao Y."/>
            <person name="Zhao W."/>
            <person name="Wang W."/>
            <person name="Lu H."/>
            <person name="Wang Q."/>
            <person name="Cui N."/>
            <person name="Li J."/>
            <person name="Chen X."/>
            <person name="Luo L."/>
            <person name="Yu J."/>
            <person name="Kang L."/>
            <person name="Cui F."/>
        </authorList>
    </citation>
    <scope>NUCLEOTIDE SEQUENCE [LARGE SCALE GENOMIC DNA]</scope>
    <source>
        <strain evidence="1">Lst14</strain>
    </source>
</reference>
<organism evidence="1 2">
    <name type="scientific">Laodelphax striatellus</name>
    <name type="common">Small brown planthopper</name>
    <name type="synonym">Delphax striatella</name>
    <dbReference type="NCBI Taxonomy" id="195883"/>
    <lineage>
        <taxon>Eukaryota</taxon>
        <taxon>Metazoa</taxon>
        <taxon>Ecdysozoa</taxon>
        <taxon>Arthropoda</taxon>
        <taxon>Hexapoda</taxon>
        <taxon>Insecta</taxon>
        <taxon>Pterygota</taxon>
        <taxon>Neoptera</taxon>
        <taxon>Paraneoptera</taxon>
        <taxon>Hemiptera</taxon>
        <taxon>Auchenorrhyncha</taxon>
        <taxon>Fulgoroidea</taxon>
        <taxon>Delphacidae</taxon>
        <taxon>Criomorphinae</taxon>
        <taxon>Laodelphax</taxon>
    </lineage>
</organism>
<gene>
    <name evidence="1" type="ORF">LSTR_LSTR009105</name>
</gene>
<dbReference type="Proteomes" id="UP000291343">
    <property type="component" value="Unassembled WGS sequence"/>
</dbReference>
<proteinExistence type="predicted"/>
<name>A0A482XN61_LAOST</name>
<keyword evidence="2" id="KW-1185">Reference proteome</keyword>
<evidence type="ECO:0000313" key="2">
    <source>
        <dbReference type="Proteomes" id="UP000291343"/>
    </source>
</evidence>
<accession>A0A482XN61</accession>
<dbReference type="AlphaFoldDB" id="A0A482XN61"/>